<dbReference type="InterPro" id="IPR011527">
    <property type="entry name" value="ABC1_TM_dom"/>
</dbReference>
<evidence type="ECO:0000313" key="10">
    <source>
        <dbReference type="EMBL" id="SLN52176.1"/>
    </source>
</evidence>
<dbReference type="GO" id="GO:0015421">
    <property type="term" value="F:ABC-type oligopeptide transporter activity"/>
    <property type="evidence" value="ECO:0007669"/>
    <property type="project" value="TreeGrafter"/>
</dbReference>
<dbReference type="GO" id="GO:0005524">
    <property type="term" value="F:ATP binding"/>
    <property type="evidence" value="ECO:0007669"/>
    <property type="project" value="UniProtKB-KW"/>
</dbReference>
<dbReference type="AlphaFoldDB" id="A0A1Y5T4K7"/>
<dbReference type="EMBL" id="FWFV01000006">
    <property type="protein sequence ID" value="SLN52176.1"/>
    <property type="molecule type" value="Genomic_DNA"/>
</dbReference>
<feature type="transmembrane region" description="Helical" evidence="7">
    <location>
        <begin position="136"/>
        <end position="156"/>
    </location>
</feature>
<evidence type="ECO:0000256" key="1">
    <source>
        <dbReference type="ARBA" id="ARBA00004651"/>
    </source>
</evidence>
<comment type="subcellular location">
    <subcellularLocation>
        <location evidence="1">Cell membrane</location>
        <topology evidence="1">Multi-pass membrane protein</topology>
    </subcellularLocation>
</comment>
<evidence type="ECO:0000259" key="9">
    <source>
        <dbReference type="PROSITE" id="PS50929"/>
    </source>
</evidence>
<dbReference type="PANTHER" id="PTHR43394:SF1">
    <property type="entry name" value="ATP-BINDING CASSETTE SUB-FAMILY B MEMBER 10, MITOCHONDRIAL"/>
    <property type="match status" value="1"/>
</dbReference>
<evidence type="ECO:0000256" key="3">
    <source>
        <dbReference type="ARBA" id="ARBA00022741"/>
    </source>
</evidence>
<dbReference type="SUPFAM" id="SSF52540">
    <property type="entry name" value="P-loop containing nucleoside triphosphate hydrolases"/>
    <property type="match status" value="1"/>
</dbReference>
<dbReference type="GO" id="GO:0016887">
    <property type="term" value="F:ATP hydrolysis activity"/>
    <property type="evidence" value="ECO:0007669"/>
    <property type="project" value="InterPro"/>
</dbReference>
<feature type="domain" description="ABC transporter" evidence="8">
    <location>
        <begin position="334"/>
        <end position="570"/>
    </location>
</feature>
<dbReference type="SUPFAM" id="SSF90123">
    <property type="entry name" value="ABC transporter transmembrane region"/>
    <property type="match status" value="1"/>
</dbReference>
<dbReference type="PANTHER" id="PTHR43394">
    <property type="entry name" value="ATP-DEPENDENT PERMEASE MDL1, MITOCHONDRIAL"/>
    <property type="match status" value="1"/>
</dbReference>
<protein>
    <submittedName>
        <fullName evidence="10">Type I secretion system ATP-binding protein PrsD</fullName>
    </submittedName>
</protein>
<dbReference type="Pfam" id="PF00005">
    <property type="entry name" value="ABC_tran"/>
    <property type="match status" value="1"/>
</dbReference>
<keyword evidence="6 7" id="KW-0472">Membrane</keyword>
<dbReference type="RefSeq" id="WP_085854388.1">
    <property type="nucleotide sequence ID" value="NZ_FOPF01000006.1"/>
</dbReference>
<dbReference type="InterPro" id="IPR017871">
    <property type="entry name" value="ABC_transporter-like_CS"/>
</dbReference>
<accession>A0A1Y5T4K7</accession>
<dbReference type="GO" id="GO:0030253">
    <property type="term" value="P:protein secretion by the type I secretion system"/>
    <property type="evidence" value="ECO:0007669"/>
    <property type="project" value="InterPro"/>
</dbReference>
<name>A0A1Y5T4K7_9RHOB</name>
<feature type="transmembrane region" description="Helical" evidence="7">
    <location>
        <begin position="62"/>
        <end position="82"/>
    </location>
</feature>
<gene>
    <name evidence="10" type="primary">prsD_2</name>
    <name evidence="10" type="ORF">PAM7066_02419</name>
</gene>
<dbReference type="STRING" id="315423.SAMN04488020_106185"/>
<keyword evidence="2 7" id="KW-0812">Transmembrane</keyword>
<evidence type="ECO:0000313" key="11">
    <source>
        <dbReference type="Proteomes" id="UP000193870"/>
    </source>
</evidence>
<reference evidence="10 11" key="1">
    <citation type="submission" date="2017-03" db="EMBL/GenBank/DDBJ databases">
        <authorList>
            <person name="Afonso C.L."/>
            <person name="Miller P.J."/>
            <person name="Scott M.A."/>
            <person name="Spackman E."/>
            <person name="Goraichik I."/>
            <person name="Dimitrov K.M."/>
            <person name="Suarez D.L."/>
            <person name="Swayne D.E."/>
        </authorList>
    </citation>
    <scope>NUCLEOTIDE SEQUENCE [LARGE SCALE GENOMIC DNA]</scope>
    <source>
        <strain evidence="10 11">CECT 7066</strain>
    </source>
</reference>
<dbReference type="Gene3D" id="3.40.50.300">
    <property type="entry name" value="P-loop containing nucleotide triphosphate hydrolases"/>
    <property type="match status" value="1"/>
</dbReference>
<dbReference type="Pfam" id="PF00664">
    <property type="entry name" value="ABC_membrane"/>
    <property type="match status" value="1"/>
</dbReference>
<dbReference type="GO" id="GO:0030256">
    <property type="term" value="C:type I protein secretion system complex"/>
    <property type="evidence" value="ECO:0007669"/>
    <property type="project" value="InterPro"/>
</dbReference>
<keyword evidence="3" id="KW-0547">Nucleotide-binding</keyword>
<proteinExistence type="predicted"/>
<dbReference type="GO" id="GO:0005886">
    <property type="term" value="C:plasma membrane"/>
    <property type="evidence" value="ECO:0007669"/>
    <property type="project" value="UniProtKB-SubCell"/>
</dbReference>
<evidence type="ECO:0000256" key="4">
    <source>
        <dbReference type="ARBA" id="ARBA00022840"/>
    </source>
</evidence>
<organism evidence="10 11">
    <name type="scientific">Palleronia marisminoris</name>
    <dbReference type="NCBI Taxonomy" id="315423"/>
    <lineage>
        <taxon>Bacteria</taxon>
        <taxon>Pseudomonadati</taxon>
        <taxon>Pseudomonadota</taxon>
        <taxon>Alphaproteobacteria</taxon>
        <taxon>Rhodobacterales</taxon>
        <taxon>Roseobacteraceae</taxon>
        <taxon>Palleronia</taxon>
    </lineage>
</organism>
<dbReference type="InterPro" id="IPR010128">
    <property type="entry name" value="ATPase_T1SS_PrtD-like"/>
</dbReference>
<dbReference type="Proteomes" id="UP000193870">
    <property type="component" value="Unassembled WGS sequence"/>
</dbReference>
<dbReference type="Gene3D" id="1.20.1560.10">
    <property type="entry name" value="ABC transporter type 1, transmembrane domain"/>
    <property type="match status" value="1"/>
</dbReference>
<keyword evidence="4 10" id="KW-0067">ATP-binding</keyword>
<dbReference type="NCBIfam" id="TIGR01842">
    <property type="entry name" value="type_I_sec_PrtD"/>
    <property type="match status" value="1"/>
</dbReference>
<dbReference type="SMART" id="SM00382">
    <property type="entry name" value="AAA"/>
    <property type="match status" value="1"/>
</dbReference>
<dbReference type="InterPro" id="IPR027417">
    <property type="entry name" value="P-loop_NTPase"/>
</dbReference>
<dbReference type="InterPro" id="IPR039421">
    <property type="entry name" value="Type_1_exporter"/>
</dbReference>
<keyword evidence="5 7" id="KW-1133">Transmembrane helix</keyword>
<evidence type="ECO:0000256" key="6">
    <source>
        <dbReference type="ARBA" id="ARBA00023136"/>
    </source>
</evidence>
<dbReference type="OrthoDB" id="9808328at2"/>
<evidence type="ECO:0000259" key="8">
    <source>
        <dbReference type="PROSITE" id="PS50893"/>
    </source>
</evidence>
<dbReference type="PROSITE" id="PS50893">
    <property type="entry name" value="ABC_TRANSPORTER_2"/>
    <property type="match status" value="1"/>
</dbReference>
<keyword evidence="11" id="KW-1185">Reference proteome</keyword>
<sequence length="578" mass="61931">MRTPGQIRCGAAELRAVRAESRRLFAVVGVFSLFVNLLMLTGPLFMLQVYDRVLGSRSEATLVALTLLMAFLFAMMGVLDFARGRILSRIGARFQGRLDRRVFQAMVRDAAGAPDEGARNHLDDLESVRRFIASPLVPALFDMPWTPVFLGLIFVFHPLLGWLALSGLVALSLVAAANQWLSRRSQAASMVATTRAQRMSEQIRTEAEMVRSLGMQDSAFTRWQGIRESALDQAVRAGETTGGFSALTRTLRMFLQSLMLALGAWLVLQAQLTAGGMIAASIMLGRALAPIDLALGQWQVLQRARQGWSGMAELLGSVAEEPPRTALPRPEARLTVDQITVIPPGQAQASLRMVSFDVAPGEAVGVIGPSGSGKSTLARALVGVWLPAGGRVRLGGAALDQYEPDVLGQHVGYLPQRVQLFDGTIAENIARLRPGADDAQIVAAAQKAAAHDMILKLPQGYDTQVSSAAGRLSGGQIQRIGLARAMFGAPVLLVLDEPNSNLDNEGSQALNEAIATLKSSGGAVVIMAHRPAAIQLCDKLVMLESGMRRAFGTRDEVLRQVTRNHGQLIGHTSVGGVS</sequence>
<feature type="transmembrane region" description="Helical" evidence="7">
    <location>
        <begin position="162"/>
        <end position="181"/>
    </location>
</feature>
<dbReference type="PROSITE" id="PS00211">
    <property type="entry name" value="ABC_TRANSPORTER_1"/>
    <property type="match status" value="1"/>
</dbReference>
<dbReference type="InterPro" id="IPR003439">
    <property type="entry name" value="ABC_transporter-like_ATP-bd"/>
</dbReference>
<dbReference type="InterPro" id="IPR036640">
    <property type="entry name" value="ABC1_TM_sf"/>
</dbReference>
<evidence type="ECO:0000256" key="2">
    <source>
        <dbReference type="ARBA" id="ARBA00022692"/>
    </source>
</evidence>
<feature type="transmembrane region" description="Helical" evidence="7">
    <location>
        <begin position="258"/>
        <end position="284"/>
    </location>
</feature>
<feature type="domain" description="ABC transmembrane type-1" evidence="9">
    <location>
        <begin position="26"/>
        <end position="303"/>
    </location>
</feature>
<evidence type="ECO:0000256" key="7">
    <source>
        <dbReference type="SAM" id="Phobius"/>
    </source>
</evidence>
<evidence type="ECO:0000256" key="5">
    <source>
        <dbReference type="ARBA" id="ARBA00022989"/>
    </source>
</evidence>
<dbReference type="PROSITE" id="PS50929">
    <property type="entry name" value="ABC_TM1F"/>
    <property type="match status" value="1"/>
</dbReference>
<feature type="transmembrane region" description="Helical" evidence="7">
    <location>
        <begin position="24"/>
        <end position="50"/>
    </location>
</feature>
<dbReference type="InterPro" id="IPR003593">
    <property type="entry name" value="AAA+_ATPase"/>
</dbReference>